<evidence type="ECO:0000256" key="2">
    <source>
        <dbReference type="RuleBase" id="RU361173"/>
    </source>
</evidence>
<feature type="domain" description="Pectate lyase" evidence="4">
    <location>
        <begin position="73"/>
        <end position="331"/>
    </location>
</feature>
<dbReference type="HOGENOM" id="CLU_021894_3_0_6"/>
<dbReference type="eggNOG" id="COG3866">
    <property type="taxonomic scope" value="Bacteria"/>
</dbReference>
<dbReference type="InterPro" id="IPR011050">
    <property type="entry name" value="Pectin_lyase_fold/virulence"/>
</dbReference>
<dbReference type="KEGG" id="dda:Dd703_2763"/>
<dbReference type="PANTHER" id="PTHR31683">
    <property type="entry name" value="PECTATE LYASE 18-RELATED"/>
    <property type="match status" value="1"/>
</dbReference>
<dbReference type="CAZy" id="PL1">
    <property type="family name" value="Polysaccharide Lyase Family 1"/>
</dbReference>
<feature type="chain" id="PRO_5002963237" evidence="3">
    <location>
        <begin position="43"/>
        <end position="397"/>
    </location>
</feature>
<dbReference type="GO" id="GO:0005576">
    <property type="term" value="C:extracellular region"/>
    <property type="evidence" value="ECO:0007669"/>
    <property type="project" value="UniProtKB-SubCell"/>
</dbReference>
<evidence type="ECO:0000256" key="3">
    <source>
        <dbReference type="SAM" id="SignalP"/>
    </source>
</evidence>
<evidence type="ECO:0000259" key="4">
    <source>
        <dbReference type="SMART" id="SM00656"/>
    </source>
</evidence>
<dbReference type="GO" id="GO:0030570">
    <property type="term" value="F:pectate lyase activity"/>
    <property type="evidence" value="ECO:0007669"/>
    <property type="project" value="InterPro"/>
</dbReference>
<dbReference type="Proteomes" id="UP000002734">
    <property type="component" value="Chromosome"/>
</dbReference>
<name>C6CAP2_MUSP7</name>
<accession>C6CAP2</accession>
<keyword evidence="2" id="KW-0964">Secreted</keyword>
<reference evidence="5" key="1">
    <citation type="submission" date="2009-06" db="EMBL/GenBank/DDBJ databases">
        <title>Complete sequence of Dickeya dadantii Ech703.</title>
        <authorList>
            <consortium name="US DOE Joint Genome Institute"/>
            <person name="Lucas S."/>
            <person name="Copeland A."/>
            <person name="Lapidus A."/>
            <person name="Glavina del Rio T."/>
            <person name="Dalin E."/>
            <person name="Tice H."/>
            <person name="Bruce D."/>
            <person name="Goodwin L."/>
            <person name="Pitluck S."/>
            <person name="Chertkov O."/>
            <person name="Brettin T."/>
            <person name="Detter J.C."/>
            <person name="Han C."/>
            <person name="Larimer F."/>
            <person name="Land M."/>
            <person name="Hauser L."/>
            <person name="Kyrpides N."/>
            <person name="Mikhailova N."/>
            <person name="Balakrishnan V."/>
            <person name="Glasner J."/>
            <person name="Perna N.T."/>
        </authorList>
    </citation>
    <scope>NUCLEOTIDE SEQUENCE [LARGE SCALE GENOMIC DNA]</scope>
    <source>
        <strain evidence="5">Ech703</strain>
    </source>
</reference>
<keyword evidence="2" id="KW-0624">Polysaccharide degradation</keyword>
<evidence type="ECO:0000256" key="1">
    <source>
        <dbReference type="ARBA" id="ARBA00023239"/>
    </source>
</evidence>
<dbReference type="Pfam" id="PF00544">
    <property type="entry name" value="Pectate_lyase_4"/>
    <property type="match status" value="1"/>
</dbReference>
<proteinExistence type="inferred from homology"/>
<keyword evidence="6" id="KW-1185">Reference proteome</keyword>
<dbReference type="PANTHER" id="PTHR31683:SF18">
    <property type="entry name" value="PECTATE LYASE 21-RELATED"/>
    <property type="match status" value="1"/>
</dbReference>
<dbReference type="EMBL" id="CP001654">
    <property type="protein sequence ID" value="ACS86540.1"/>
    <property type="molecule type" value="Genomic_DNA"/>
</dbReference>
<dbReference type="AlphaFoldDB" id="C6CAP2"/>
<dbReference type="GO" id="GO:0000272">
    <property type="term" value="P:polysaccharide catabolic process"/>
    <property type="evidence" value="ECO:0007669"/>
    <property type="project" value="UniProtKB-KW"/>
</dbReference>
<dbReference type="SUPFAM" id="SSF51126">
    <property type="entry name" value="Pectin lyase-like"/>
    <property type="match status" value="1"/>
</dbReference>
<dbReference type="InterPro" id="IPR002022">
    <property type="entry name" value="Pec_lyase"/>
</dbReference>
<keyword evidence="1 2" id="KW-0456">Lyase</keyword>
<dbReference type="RefSeq" id="WP_015854445.1">
    <property type="nucleotide sequence ID" value="NC_012880.1"/>
</dbReference>
<comment type="similarity">
    <text evidence="2">Belongs to the polysaccharide lyase 1 family.</text>
</comment>
<protein>
    <submittedName>
        <fullName evidence="5">Pectate lyase/Amb allergen</fullName>
    </submittedName>
</protein>
<dbReference type="STRING" id="579405.Dd703_2763"/>
<organism evidence="5 6">
    <name type="scientific">Musicola paradisiaca (strain Ech703)</name>
    <name type="common">Dickeya paradisiaca</name>
    <name type="synonym">Dickeya dadantii</name>
    <dbReference type="NCBI Taxonomy" id="579405"/>
    <lineage>
        <taxon>Bacteria</taxon>
        <taxon>Pseudomonadati</taxon>
        <taxon>Pseudomonadota</taxon>
        <taxon>Gammaproteobacteria</taxon>
        <taxon>Enterobacterales</taxon>
        <taxon>Pectobacteriaceae</taxon>
        <taxon>Musicola</taxon>
    </lineage>
</organism>
<dbReference type="InterPro" id="IPR045032">
    <property type="entry name" value="PEL"/>
</dbReference>
<evidence type="ECO:0000313" key="6">
    <source>
        <dbReference type="Proteomes" id="UP000002734"/>
    </source>
</evidence>
<dbReference type="SMART" id="SM00656">
    <property type="entry name" value="Amb_all"/>
    <property type="match status" value="1"/>
</dbReference>
<dbReference type="InterPro" id="IPR012334">
    <property type="entry name" value="Pectin_lyas_fold"/>
</dbReference>
<dbReference type="Gene3D" id="2.160.20.10">
    <property type="entry name" value="Single-stranded right-handed beta-helix, Pectin lyase-like"/>
    <property type="match status" value="1"/>
</dbReference>
<keyword evidence="3" id="KW-0732">Signal</keyword>
<feature type="signal peptide" evidence="3">
    <location>
        <begin position="1"/>
        <end position="42"/>
    </location>
</feature>
<keyword evidence="2" id="KW-0119">Carbohydrate metabolism</keyword>
<sequence>MTKVLTSSIQRKGIASITALKTSRCLLASVVAASMLTSSAFAAELLSSKARETAPTVGWASQNGSTTGGASAASDYIYVVTNISEFKTALNAGSTPKIIQIKGKIDVSGGTAYTSFTDQQTRSQLSIPSNTTIFGIGTDAKLTNGSLIIKDVTNVIVRNVYIETPVDVAPHYEDGDGWNAEWDGMNINNAQHVWVDHVTISDGSFTDDMYTTKDGETYVQHDGALDIKRGADYVTVSNSRFEQHDKTMLIGHSDTNSAQDAGKLHVTLYNNLFSNVRERAPRVRFGNIHSFNNVYQGDVKHSVYPYLYSFGIGTKGSLLSEKNSFEVSNLKKNCKIVKKFNNGNFSDSGSLLNGSSVDLSDCGLTTYSDTIPYTYTAQTMTTALSQSIVNNAGSGKL</sequence>
<evidence type="ECO:0000313" key="5">
    <source>
        <dbReference type="EMBL" id="ACS86540.1"/>
    </source>
</evidence>
<gene>
    <name evidence="5" type="ordered locus">Dd703_2763</name>
</gene>
<comment type="subcellular location">
    <subcellularLocation>
        <location evidence="2">Secreted</location>
    </subcellularLocation>
</comment>